<keyword evidence="1" id="KW-0175">Coiled coil</keyword>
<protein>
    <submittedName>
        <fullName evidence="2">Uncharacterized protein</fullName>
    </submittedName>
</protein>
<sequence length="197" mass="23646">MFEIFQAAVKVFTKSSGKIKRTPVVLGALLWKPFDIRFNSLIQKMDVHRENIDAEVRIWKLKRDDQNYTETMVWRKYIGQELKDTKEECRVLSEEKRLTDLEKEADLESRKEILAILREIQAEKRKLEERRLDETVERIQKWLNTPGCAGIRDLNSRLREPNTGEWILDHAQYKSWIQPIKNETKSQQTRRFERNML</sequence>
<proteinExistence type="predicted"/>
<evidence type="ECO:0000256" key="1">
    <source>
        <dbReference type="SAM" id="Coils"/>
    </source>
</evidence>
<feature type="coiled-coil region" evidence="1">
    <location>
        <begin position="91"/>
        <end position="137"/>
    </location>
</feature>
<dbReference type="Proteomes" id="UP000616885">
    <property type="component" value="Unassembled WGS sequence"/>
</dbReference>
<evidence type="ECO:0000313" key="2">
    <source>
        <dbReference type="EMBL" id="KAF9745059.1"/>
    </source>
</evidence>
<accession>A0A8H7MYR9</accession>
<name>A0A8H7MYR9_BIOOC</name>
<comment type="caution">
    <text evidence="2">The sequence shown here is derived from an EMBL/GenBank/DDBJ whole genome shotgun (WGS) entry which is preliminary data.</text>
</comment>
<gene>
    <name evidence="2" type="ORF">IM811_004681</name>
</gene>
<evidence type="ECO:0000313" key="3">
    <source>
        <dbReference type="Proteomes" id="UP000616885"/>
    </source>
</evidence>
<dbReference type="AlphaFoldDB" id="A0A8H7MYR9"/>
<organism evidence="2 3">
    <name type="scientific">Bionectria ochroleuca</name>
    <name type="common">Gliocladium roseum</name>
    <dbReference type="NCBI Taxonomy" id="29856"/>
    <lineage>
        <taxon>Eukaryota</taxon>
        <taxon>Fungi</taxon>
        <taxon>Dikarya</taxon>
        <taxon>Ascomycota</taxon>
        <taxon>Pezizomycotina</taxon>
        <taxon>Sordariomycetes</taxon>
        <taxon>Hypocreomycetidae</taxon>
        <taxon>Hypocreales</taxon>
        <taxon>Bionectriaceae</taxon>
        <taxon>Clonostachys</taxon>
    </lineage>
</organism>
<reference evidence="2" key="1">
    <citation type="submission" date="2020-10" db="EMBL/GenBank/DDBJ databases">
        <title>High-Quality Genome Resource of Clonostachys rosea strain S41 by Oxford Nanopore Long-Read Sequencing.</title>
        <authorList>
            <person name="Wang H."/>
        </authorList>
    </citation>
    <scope>NUCLEOTIDE SEQUENCE</scope>
    <source>
        <strain evidence="2">S41</strain>
    </source>
</reference>
<dbReference type="EMBL" id="JADCTT010000013">
    <property type="protein sequence ID" value="KAF9745059.1"/>
    <property type="molecule type" value="Genomic_DNA"/>
</dbReference>